<dbReference type="AlphaFoldDB" id="A0A5D4RCW1"/>
<gene>
    <name evidence="1" type="ORF">FZD51_12300</name>
</gene>
<name>A0A5D4RCW1_9BACI</name>
<reference evidence="1 2" key="1">
    <citation type="submission" date="2019-08" db="EMBL/GenBank/DDBJ databases">
        <title>Bacillus genomes from the desert of Cuatro Cienegas, Coahuila.</title>
        <authorList>
            <person name="Olmedo-Alvarez G."/>
        </authorList>
    </citation>
    <scope>NUCLEOTIDE SEQUENCE [LARGE SCALE GENOMIC DNA]</scope>
    <source>
        <strain evidence="1 2">CH446_14T</strain>
    </source>
</reference>
<protein>
    <recommendedName>
        <fullName evidence="3">Ferritin-like domain-containing protein</fullName>
    </recommendedName>
</protein>
<dbReference type="Proteomes" id="UP000322139">
    <property type="component" value="Unassembled WGS sequence"/>
</dbReference>
<organism evidence="1 2">
    <name type="scientific">Bacillus infantis</name>
    <dbReference type="NCBI Taxonomy" id="324767"/>
    <lineage>
        <taxon>Bacteria</taxon>
        <taxon>Bacillati</taxon>
        <taxon>Bacillota</taxon>
        <taxon>Bacilli</taxon>
        <taxon>Bacillales</taxon>
        <taxon>Bacillaceae</taxon>
        <taxon>Bacillus</taxon>
    </lineage>
</organism>
<evidence type="ECO:0000313" key="2">
    <source>
        <dbReference type="Proteomes" id="UP000322139"/>
    </source>
</evidence>
<proteinExistence type="predicted"/>
<accession>A0A5D4RCW1</accession>
<comment type="caution">
    <text evidence="1">The sequence shown here is derived from an EMBL/GenBank/DDBJ whole genome shotgun (WGS) entry which is preliminary data.</text>
</comment>
<evidence type="ECO:0008006" key="3">
    <source>
        <dbReference type="Google" id="ProtNLM"/>
    </source>
</evidence>
<sequence>MEVMNMQEQKAILIELGEDYIEMQINEMEKWFEHILTAQTALEFMLAKAVTAIREPHIREAIEKIQESQEHHAESAENLFRFIGRTADDRKDRILGTVIGKAEEALLSFQDFLAGAKGSWQSLHHLLLLNQQAMGAFAVGEQLGLSVGSREVADACFLIVHDKTMHQLLLQEYMLEMAPISILYKKQV</sequence>
<evidence type="ECO:0000313" key="1">
    <source>
        <dbReference type="EMBL" id="TYS47716.1"/>
    </source>
</evidence>
<dbReference type="EMBL" id="VTER01000006">
    <property type="protein sequence ID" value="TYS47716.1"/>
    <property type="molecule type" value="Genomic_DNA"/>
</dbReference>